<dbReference type="GO" id="GO:0003690">
    <property type="term" value="F:double-stranded DNA binding"/>
    <property type="evidence" value="ECO:0007669"/>
    <property type="project" value="UniProtKB-UniRule"/>
</dbReference>
<evidence type="ECO:0000256" key="1">
    <source>
        <dbReference type="ARBA" id="ARBA00023125"/>
    </source>
</evidence>
<comment type="subunit">
    <text evidence="2">Homodimer. Interacts with LigD.</text>
</comment>
<keyword evidence="2" id="KW-0234">DNA repair</keyword>
<dbReference type="Proteomes" id="UP000011991">
    <property type="component" value="Unassembled WGS sequence"/>
</dbReference>
<dbReference type="InterPro" id="IPR006164">
    <property type="entry name" value="DNA_bd_Ku70/Ku80"/>
</dbReference>
<evidence type="ECO:0000259" key="4">
    <source>
        <dbReference type="SMART" id="SM00559"/>
    </source>
</evidence>
<dbReference type="PIRSF" id="PIRSF006493">
    <property type="entry name" value="Prok_Ku"/>
    <property type="match status" value="1"/>
</dbReference>
<comment type="caution">
    <text evidence="5">The sequence shown here is derived from an EMBL/GenBank/DDBJ whole genome shotgun (WGS) entry which is preliminary data.</text>
</comment>
<comment type="function">
    <text evidence="2">With LigD forms a non-homologous end joining (NHEJ) DNA repair enzyme, which repairs dsDNA breaks with reduced fidelity. Binds linear dsDNA with 5'- and 3'- overhangs but not closed circular dsDNA nor ssDNA. Recruits and stimulates the ligase activity of LigD.</text>
</comment>
<gene>
    <name evidence="2" type="primary">ku</name>
    <name evidence="5" type="ORF">RMSM_00157</name>
</gene>
<evidence type="ECO:0000313" key="6">
    <source>
        <dbReference type="Proteomes" id="UP000011991"/>
    </source>
</evidence>
<feature type="region of interest" description="Disordered" evidence="3">
    <location>
        <begin position="262"/>
        <end position="313"/>
    </location>
</feature>
<accession>M5RUF0</accession>
<dbReference type="RefSeq" id="WP_008690088.1">
    <property type="nucleotide sequence ID" value="NZ_ANOG01000020.1"/>
</dbReference>
<dbReference type="PANTHER" id="PTHR41251">
    <property type="entry name" value="NON-HOMOLOGOUS END JOINING PROTEIN KU"/>
    <property type="match status" value="1"/>
</dbReference>
<keyword evidence="6" id="KW-1185">Reference proteome</keyword>
<dbReference type="InterPro" id="IPR009187">
    <property type="entry name" value="Prok_Ku"/>
</dbReference>
<feature type="domain" description="Ku" evidence="4">
    <location>
        <begin position="55"/>
        <end position="185"/>
    </location>
</feature>
<dbReference type="PANTHER" id="PTHR41251:SF1">
    <property type="entry name" value="NON-HOMOLOGOUS END JOINING PROTEIN KU"/>
    <property type="match status" value="1"/>
</dbReference>
<dbReference type="SMART" id="SM00559">
    <property type="entry name" value="Ku78"/>
    <property type="match status" value="1"/>
</dbReference>
<keyword evidence="2" id="KW-0227">DNA damage</keyword>
<evidence type="ECO:0000256" key="3">
    <source>
        <dbReference type="SAM" id="MobiDB-lite"/>
    </source>
</evidence>
<proteinExistence type="inferred from homology"/>
<sequence length="313" mass="35104">MAPRPTWKGYLKLSLVSVPVKAFTVSDSSKSDIRLNQLHAECHRRIRYKKSCPEHGEVPNEEIISGYQIGEDQYVPIDKDEISAIRTKSDQSIEIATFISDDELDDRFLTDRSYYLVPDGKVAQKPYTLIREVLAADDMRAVAEVILSQREQHVVVRPLGTLLIMTVLQHQQELKTPTGFEQHVDDIDVTDQELKLTKQLVAGMTHDDWDFGQYRDEYQQRLSELIEAKVEGKELVKPPETEAPTIINLMDALKASIEQIPVPEGGSQKSATKAKPAKPAANKKTAKKKPAKKVAASTSRSGSKRKTAKRKTG</sequence>
<keyword evidence="2" id="KW-0233">DNA recombination</keyword>
<comment type="similarity">
    <text evidence="2">Belongs to the prokaryotic Ku family.</text>
</comment>
<evidence type="ECO:0000256" key="2">
    <source>
        <dbReference type="HAMAP-Rule" id="MF_01875"/>
    </source>
</evidence>
<dbReference type="SUPFAM" id="SSF100939">
    <property type="entry name" value="SPOC domain-like"/>
    <property type="match status" value="1"/>
</dbReference>
<evidence type="ECO:0000313" key="5">
    <source>
        <dbReference type="EMBL" id="EMI22920.1"/>
    </source>
</evidence>
<dbReference type="OrthoDB" id="9795084at2"/>
<protein>
    <recommendedName>
        <fullName evidence="2">Non-homologous end joining protein Ku</fullName>
    </recommendedName>
</protein>
<feature type="compositionally biased region" description="Basic residues" evidence="3">
    <location>
        <begin position="302"/>
        <end position="313"/>
    </location>
</feature>
<dbReference type="NCBIfam" id="TIGR02772">
    <property type="entry name" value="Ku_bact"/>
    <property type="match status" value="1"/>
</dbReference>
<dbReference type="AlphaFoldDB" id="M5RUF0"/>
<name>M5RUF0_9BACT</name>
<reference evidence="5 6" key="1">
    <citation type="journal article" date="2013" name="Mar. Genomics">
        <title>Expression of sulfatases in Rhodopirellula baltica and the diversity of sulfatases in the genus Rhodopirellula.</title>
        <authorList>
            <person name="Wegner C.E."/>
            <person name="Richter-Heitmann T."/>
            <person name="Klindworth A."/>
            <person name="Klockow C."/>
            <person name="Richter M."/>
            <person name="Achstetter T."/>
            <person name="Glockner F.O."/>
            <person name="Harder J."/>
        </authorList>
    </citation>
    <scope>NUCLEOTIDE SEQUENCE [LARGE SCALE GENOMIC DNA]</scope>
    <source>
        <strain evidence="5 6">SM1</strain>
    </source>
</reference>
<feature type="compositionally biased region" description="Low complexity" evidence="3">
    <location>
        <begin position="269"/>
        <end position="283"/>
    </location>
</feature>
<dbReference type="GO" id="GO:0006303">
    <property type="term" value="P:double-strand break repair via nonhomologous end joining"/>
    <property type="evidence" value="ECO:0007669"/>
    <property type="project" value="UniProtKB-UniRule"/>
</dbReference>
<dbReference type="InterPro" id="IPR016194">
    <property type="entry name" value="SPOC-like_C_dom_sf"/>
</dbReference>
<keyword evidence="1 2" id="KW-0238">DNA-binding</keyword>
<dbReference type="Gene3D" id="2.40.290.10">
    <property type="match status" value="1"/>
</dbReference>
<organism evidence="5 6">
    <name type="scientific">Rhodopirellula maiorica SM1</name>
    <dbReference type="NCBI Taxonomy" id="1265738"/>
    <lineage>
        <taxon>Bacteria</taxon>
        <taxon>Pseudomonadati</taxon>
        <taxon>Planctomycetota</taxon>
        <taxon>Planctomycetia</taxon>
        <taxon>Pirellulales</taxon>
        <taxon>Pirellulaceae</taxon>
        <taxon>Novipirellula</taxon>
    </lineage>
</organism>
<dbReference type="HAMAP" id="MF_01875">
    <property type="entry name" value="Prokaryotic_Ku"/>
    <property type="match status" value="1"/>
</dbReference>
<dbReference type="PATRIC" id="fig|1265738.3.peg.166"/>
<dbReference type="GO" id="GO:0006310">
    <property type="term" value="P:DNA recombination"/>
    <property type="evidence" value="ECO:0007669"/>
    <property type="project" value="UniProtKB-KW"/>
</dbReference>
<dbReference type="Pfam" id="PF02735">
    <property type="entry name" value="Ku"/>
    <property type="match status" value="1"/>
</dbReference>
<dbReference type="EMBL" id="ANOG01000020">
    <property type="protein sequence ID" value="EMI22920.1"/>
    <property type="molecule type" value="Genomic_DNA"/>
</dbReference>